<evidence type="ECO:0000256" key="12">
    <source>
        <dbReference type="SAM" id="SignalP"/>
    </source>
</evidence>
<dbReference type="Pfam" id="PF07715">
    <property type="entry name" value="Plug"/>
    <property type="match status" value="1"/>
</dbReference>
<evidence type="ECO:0000256" key="2">
    <source>
        <dbReference type="ARBA" id="ARBA00022448"/>
    </source>
</evidence>
<dbReference type="Proteomes" id="UP000706039">
    <property type="component" value="Unassembled WGS sequence"/>
</dbReference>
<accession>A0ABS7PPV3</accession>
<feature type="domain" description="Secretin/TonB short N-terminal" evidence="13">
    <location>
        <begin position="57"/>
        <end position="109"/>
    </location>
</feature>
<comment type="caution">
    <text evidence="14">The sequence shown here is derived from an EMBL/GenBank/DDBJ whole genome shotgun (WGS) entry which is preliminary data.</text>
</comment>
<keyword evidence="14" id="KW-0675">Receptor</keyword>
<evidence type="ECO:0000313" key="15">
    <source>
        <dbReference type="Proteomes" id="UP000706039"/>
    </source>
</evidence>
<dbReference type="InterPro" id="IPR036942">
    <property type="entry name" value="Beta-barrel_TonB_sf"/>
</dbReference>
<dbReference type="InterPro" id="IPR012910">
    <property type="entry name" value="Plug_dom"/>
</dbReference>
<protein>
    <submittedName>
        <fullName evidence="14">TonB-dependent receptor</fullName>
    </submittedName>
</protein>
<keyword evidence="6" id="KW-0408">Iron</keyword>
<evidence type="ECO:0000256" key="9">
    <source>
        <dbReference type="ARBA" id="ARBA00023237"/>
    </source>
</evidence>
<comment type="subcellular location">
    <subcellularLocation>
        <location evidence="1 10">Cell outer membrane</location>
        <topology evidence="1 10">Multi-pass membrane protein</topology>
    </subcellularLocation>
</comment>
<dbReference type="Pfam" id="PF00593">
    <property type="entry name" value="TonB_dep_Rec_b-barrel"/>
    <property type="match status" value="1"/>
</dbReference>
<dbReference type="EMBL" id="JAINVV010000006">
    <property type="protein sequence ID" value="MBY8823357.1"/>
    <property type="molecule type" value="Genomic_DNA"/>
</dbReference>
<dbReference type="Gene3D" id="2.40.170.20">
    <property type="entry name" value="TonB-dependent receptor, beta-barrel domain"/>
    <property type="match status" value="1"/>
</dbReference>
<keyword evidence="2 10" id="KW-0813">Transport</keyword>
<dbReference type="Gene3D" id="2.170.130.10">
    <property type="entry name" value="TonB-dependent receptor, plug domain"/>
    <property type="match status" value="1"/>
</dbReference>
<keyword evidence="12" id="KW-0732">Signal</keyword>
<sequence length="882" mass="93741">MQGLIAGISFERRLMAGAAVIAAVAVSAPAVAQTRNFDVPEQPASRGIPAFAKQAGVQILASGSLVAGKRTKQVRGRYPVEEGLRRLLDGTGLVASFNGSGQIITIQPAPAAKASAVEEERAAASEEIVVTGTNIRGVEPDSSPIQRISRTEIDARGAVTAEQLITQLPANFNSVNANAVGATRDFSNVYAVNGVDLRGLGPGTTLVLLNGRRLAPSANGIAVDVSLIPMPAVERVDILTDSASSIYGSDAVGGVVNFVLQDRFDGLEAAAGIGFTDDGAQDEFRGALTAGTHWSSGHIVASVNYLDRSPLDTSERSFARGVTGLYYLVPKETRGGLFISAGQRVGNRLALSGEVLVGGRDTSQAVFRYNGLSGGRPNTVSDTYDGRARNQFVSLGASYDAGAPLRLELAGSFSRVNETSHVTRVPSLTPASEYTTRSLTRGYDIGLKADGVLVQLRSGKLAYSVGGGFTRESLVQDNAITVVRPKRSTRYAFGELHVPLIGPDNAVPMIHRFEANLSGRYSDYSDFGSDFSPKVGLLWSPVSGFNIRGSYGLSFRAPYLSNLAEGGIYQLYNVTGFGLPSPMPGVASPVGLYIDAGVVSDLQPETAKILTFGTDIKPAPIPGLGLSITFVRIDYDNRISRGDTSRGTGFFFQPSLYPELFNFSPSRDDLSEILATARVAPGNVTGFDQSNLDALVNNVDYIVDNRLRNIASSKQRALDAALSYQFALGRTEISLGGQATYILSYKARTAPSSGPISQINQFGKPADFRAMSYAGFRHDQFSARLSANYITGYDNPITPASPHIDDWLTLDLTASYRFAERSGPLKGLSAHFIVQNLLDAAPPYVAELGPGTTAGLIEPIGHDPANASPIGRFISLELRKRF</sequence>
<dbReference type="PANTHER" id="PTHR47234:SF3">
    <property type="entry name" value="SECRETIN_TONB SHORT N-TERMINAL DOMAIN-CONTAINING PROTEIN"/>
    <property type="match status" value="1"/>
</dbReference>
<organism evidence="14 15">
    <name type="scientific">Sphingomonas colocasiae</name>
    <dbReference type="NCBI Taxonomy" id="1848973"/>
    <lineage>
        <taxon>Bacteria</taxon>
        <taxon>Pseudomonadati</taxon>
        <taxon>Pseudomonadota</taxon>
        <taxon>Alphaproteobacteria</taxon>
        <taxon>Sphingomonadales</taxon>
        <taxon>Sphingomonadaceae</taxon>
        <taxon>Sphingomonas</taxon>
    </lineage>
</organism>
<evidence type="ECO:0000256" key="4">
    <source>
        <dbReference type="ARBA" id="ARBA00022496"/>
    </source>
</evidence>
<dbReference type="Gene3D" id="3.55.50.30">
    <property type="match status" value="1"/>
</dbReference>
<evidence type="ECO:0000313" key="14">
    <source>
        <dbReference type="EMBL" id="MBY8823357.1"/>
    </source>
</evidence>
<keyword evidence="4" id="KW-0410">Iron transport</keyword>
<gene>
    <name evidence="14" type="ORF">K7G82_13720</name>
</gene>
<comment type="similarity">
    <text evidence="10 11">Belongs to the TonB-dependent receptor family.</text>
</comment>
<keyword evidence="15" id="KW-1185">Reference proteome</keyword>
<feature type="signal peptide" evidence="12">
    <location>
        <begin position="1"/>
        <end position="32"/>
    </location>
</feature>
<dbReference type="SUPFAM" id="SSF56935">
    <property type="entry name" value="Porins"/>
    <property type="match status" value="1"/>
</dbReference>
<dbReference type="InterPro" id="IPR037066">
    <property type="entry name" value="Plug_dom_sf"/>
</dbReference>
<evidence type="ECO:0000256" key="11">
    <source>
        <dbReference type="RuleBase" id="RU003357"/>
    </source>
</evidence>
<dbReference type="RefSeq" id="WP_222990472.1">
    <property type="nucleotide sequence ID" value="NZ_JAINVV010000006.1"/>
</dbReference>
<proteinExistence type="inferred from homology"/>
<dbReference type="PANTHER" id="PTHR47234">
    <property type="match status" value="1"/>
</dbReference>
<evidence type="ECO:0000256" key="5">
    <source>
        <dbReference type="ARBA" id="ARBA00022692"/>
    </source>
</evidence>
<dbReference type="InterPro" id="IPR011662">
    <property type="entry name" value="Secretin/TonB_short_N"/>
</dbReference>
<evidence type="ECO:0000256" key="8">
    <source>
        <dbReference type="ARBA" id="ARBA00023136"/>
    </source>
</evidence>
<evidence type="ECO:0000259" key="13">
    <source>
        <dbReference type="SMART" id="SM00965"/>
    </source>
</evidence>
<evidence type="ECO:0000256" key="10">
    <source>
        <dbReference type="PROSITE-ProRule" id="PRU01360"/>
    </source>
</evidence>
<keyword evidence="4" id="KW-0406">Ion transport</keyword>
<keyword evidence="5 10" id="KW-0812">Transmembrane</keyword>
<dbReference type="InterPro" id="IPR000531">
    <property type="entry name" value="Beta-barrel_TonB"/>
</dbReference>
<keyword evidence="8 10" id="KW-0472">Membrane</keyword>
<dbReference type="SMART" id="SM00965">
    <property type="entry name" value="STN"/>
    <property type="match status" value="1"/>
</dbReference>
<evidence type="ECO:0000256" key="7">
    <source>
        <dbReference type="ARBA" id="ARBA00023077"/>
    </source>
</evidence>
<evidence type="ECO:0000256" key="6">
    <source>
        <dbReference type="ARBA" id="ARBA00023004"/>
    </source>
</evidence>
<keyword evidence="9 10" id="KW-0998">Cell outer membrane</keyword>
<name>A0ABS7PPV3_9SPHN</name>
<dbReference type="InterPro" id="IPR039426">
    <property type="entry name" value="TonB-dep_rcpt-like"/>
</dbReference>
<evidence type="ECO:0000256" key="1">
    <source>
        <dbReference type="ARBA" id="ARBA00004571"/>
    </source>
</evidence>
<keyword evidence="7 11" id="KW-0798">TonB box</keyword>
<evidence type="ECO:0000256" key="3">
    <source>
        <dbReference type="ARBA" id="ARBA00022452"/>
    </source>
</evidence>
<keyword evidence="3 10" id="KW-1134">Transmembrane beta strand</keyword>
<dbReference type="Pfam" id="PF07660">
    <property type="entry name" value="STN"/>
    <property type="match status" value="1"/>
</dbReference>
<reference evidence="14 15" key="1">
    <citation type="submission" date="2021-08" db="EMBL/GenBank/DDBJ databases">
        <authorList>
            <person name="Tuo L."/>
        </authorList>
    </citation>
    <scope>NUCLEOTIDE SEQUENCE [LARGE SCALE GENOMIC DNA]</scope>
    <source>
        <strain evidence="14 15">JCM 31229</strain>
    </source>
</reference>
<feature type="chain" id="PRO_5045797034" evidence="12">
    <location>
        <begin position="33"/>
        <end position="882"/>
    </location>
</feature>
<dbReference type="PROSITE" id="PS52016">
    <property type="entry name" value="TONB_DEPENDENT_REC_3"/>
    <property type="match status" value="1"/>
</dbReference>